<name>E9JB33_SOLIN</name>
<dbReference type="GO" id="GO:0016740">
    <property type="term" value="F:transferase activity"/>
    <property type="evidence" value="ECO:0007669"/>
    <property type="project" value="InterPro"/>
</dbReference>
<dbReference type="AlphaFoldDB" id="E9JB33"/>
<gene>
    <name evidence="1" type="ORF">SINV_13868</name>
</gene>
<accession>E9JB33</accession>
<dbReference type="Gene3D" id="3.40.366.10">
    <property type="entry name" value="Malonyl-Coenzyme A Acyl Carrier Protein, domain 2"/>
    <property type="match status" value="1"/>
</dbReference>
<dbReference type="EMBL" id="GL770906">
    <property type="protein sequence ID" value="EFZ09971.1"/>
    <property type="molecule type" value="Genomic_DNA"/>
</dbReference>
<reference evidence="1" key="1">
    <citation type="journal article" date="2011" name="Proc. Natl. Acad. Sci. U.S.A.">
        <title>The genome of the fire ant Solenopsis invicta.</title>
        <authorList>
            <person name="Wurm Y."/>
            <person name="Wang J."/>
            <person name="Riba-Grognuz O."/>
            <person name="Corona M."/>
            <person name="Nygaard S."/>
            <person name="Hunt B.G."/>
            <person name="Ingram K.K."/>
            <person name="Falquet L."/>
            <person name="Nipitwattanaphon M."/>
            <person name="Gotzek D."/>
            <person name="Dijkstra M.B."/>
            <person name="Oettler J."/>
            <person name="Comtesse F."/>
            <person name="Shih C.J."/>
            <person name="Wu W.J."/>
            <person name="Yang C.C."/>
            <person name="Thomas J."/>
            <person name="Beaudoing E."/>
            <person name="Pradervand S."/>
            <person name="Flegel V."/>
            <person name="Cook E.D."/>
            <person name="Fabbretti R."/>
            <person name="Stockinger H."/>
            <person name="Long L."/>
            <person name="Farmerie W.G."/>
            <person name="Oakey J."/>
            <person name="Boomsma J.J."/>
            <person name="Pamilo P."/>
            <person name="Yi S.V."/>
            <person name="Heinze J."/>
            <person name="Goodisman M.A."/>
            <person name="Farinelli L."/>
            <person name="Harshman K."/>
            <person name="Hulo N."/>
            <person name="Cerutti L."/>
            <person name="Xenarios I."/>
            <person name="Shoemaker D."/>
            <person name="Keller L."/>
        </authorList>
    </citation>
    <scope>NUCLEOTIDE SEQUENCE [LARGE SCALE GENOMIC DNA]</scope>
</reference>
<dbReference type="Gene3D" id="3.30.70.3290">
    <property type="match status" value="1"/>
</dbReference>
<protein>
    <submittedName>
        <fullName evidence="1">Uncharacterized protein</fullName>
    </submittedName>
</protein>
<feature type="non-terminal residue" evidence="1">
    <location>
        <position position="192"/>
    </location>
</feature>
<dbReference type="InterPro" id="IPR001227">
    <property type="entry name" value="Ac_transferase_dom_sf"/>
</dbReference>
<evidence type="ECO:0000313" key="1">
    <source>
        <dbReference type="EMBL" id="EFZ09971.1"/>
    </source>
</evidence>
<organism>
    <name type="scientific">Solenopsis invicta</name>
    <name type="common">Red imported fire ant</name>
    <name type="synonym">Solenopsis wagneri</name>
    <dbReference type="NCBI Taxonomy" id="13686"/>
    <lineage>
        <taxon>Eukaryota</taxon>
        <taxon>Metazoa</taxon>
        <taxon>Ecdysozoa</taxon>
        <taxon>Arthropoda</taxon>
        <taxon>Hexapoda</taxon>
        <taxon>Insecta</taxon>
        <taxon>Pterygota</taxon>
        <taxon>Neoptera</taxon>
        <taxon>Endopterygota</taxon>
        <taxon>Hymenoptera</taxon>
        <taxon>Apocrita</taxon>
        <taxon>Aculeata</taxon>
        <taxon>Formicoidea</taxon>
        <taxon>Formicidae</taxon>
        <taxon>Myrmicinae</taxon>
        <taxon>Solenopsis</taxon>
    </lineage>
</organism>
<sequence length="192" mass="21633">MGLKKLRFCEMAPLLQWPTDQNIVLAKQIAKQSTIDCSGGEYIKNNQFSDLCLVHIFSGTLLTYGSDRPHLRSRPVDTEYISLLHHIHSANIDGHHFRGYLITGSKTSCNTINKVEHFLHVRRPICFIFSGLGFQRSRISGALMKFSTFAKAINKCNTVLKPYGIYLTDILINENNISKNIVNLILGLVGLQ</sequence>
<dbReference type="HOGENOM" id="CLU_1490818_0_0_1"/>
<proteinExistence type="predicted"/>